<name>A0ABU2L3P2_9ACTN</name>
<evidence type="ECO:0000313" key="2">
    <source>
        <dbReference type="Proteomes" id="UP001183388"/>
    </source>
</evidence>
<keyword evidence="2" id="KW-1185">Reference proteome</keyword>
<protein>
    <submittedName>
        <fullName evidence="1">Uncharacterized protein</fullName>
    </submittedName>
</protein>
<accession>A0ABU2L3P2</accession>
<comment type="caution">
    <text evidence="1">The sequence shown here is derived from an EMBL/GenBank/DDBJ whole genome shotgun (WGS) entry which is preliminary data.</text>
</comment>
<dbReference type="RefSeq" id="WP_311629089.1">
    <property type="nucleotide sequence ID" value="NZ_JAVREN010000004.1"/>
</dbReference>
<dbReference type="EMBL" id="JAVREN010000004">
    <property type="protein sequence ID" value="MDT0306169.1"/>
    <property type="molecule type" value="Genomic_DNA"/>
</dbReference>
<proteinExistence type="predicted"/>
<dbReference type="Proteomes" id="UP001183388">
    <property type="component" value="Unassembled WGS sequence"/>
</dbReference>
<evidence type="ECO:0000313" key="1">
    <source>
        <dbReference type="EMBL" id="MDT0306169.1"/>
    </source>
</evidence>
<sequence>MADSPRPRRLTPAERLAADARDTTLARIIADTSAWDLAVVKRAILAHGRALDTFSANDFRELLPDQGAGYVGAACRALAASGLLQHTGTYVPSTLASTHGHRIAVYRLAPPAEGRAAA</sequence>
<reference evidence="2" key="1">
    <citation type="submission" date="2023-07" db="EMBL/GenBank/DDBJ databases">
        <title>30 novel species of actinomycetes from the DSMZ collection.</title>
        <authorList>
            <person name="Nouioui I."/>
        </authorList>
    </citation>
    <scope>NUCLEOTIDE SEQUENCE [LARGE SCALE GENOMIC DNA]</scope>
    <source>
        <strain evidence="2">DSM 44917</strain>
    </source>
</reference>
<gene>
    <name evidence="1" type="ORF">RM780_04225</name>
</gene>
<organism evidence="1 2">
    <name type="scientific">Streptomyces boetiae</name>
    <dbReference type="NCBI Taxonomy" id="3075541"/>
    <lineage>
        <taxon>Bacteria</taxon>
        <taxon>Bacillati</taxon>
        <taxon>Actinomycetota</taxon>
        <taxon>Actinomycetes</taxon>
        <taxon>Kitasatosporales</taxon>
        <taxon>Streptomycetaceae</taxon>
        <taxon>Streptomyces</taxon>
    </lineage>
</organism>